<feature type="transmembrane region" description="Helical" evidence="7">
    <location>
        <begin position="409"/>
        <end position="432"/>
    </location>
</feature>
<dbReference type="GeneID" id="64971885"/>
<protein>
    <recommendedName>
        <fullName evidence="10">Amino acid transporter</fullName>
    </recommendedName>
</protein>
<dbReference type="Proteomes" id="UP000654913">
    <property type="component" value="Chromosome 3"/>
</dbReference>
<sequence length="545" mass="58478">MEAGSEKKDVPPDDLKPDSERPGANVDSIEQGETVMKTKLNRDFSVWGVLSVSWNIVNIFGGTSYIFVVGFSAGGIPAILYGIIGTSVGLISVIGILAECASIFPTAGGAYHFATFLAPERYRRYVGYALGWLNFLGWVLTIAACASIATGLTFSLAILTHPEYVVGGRWHLFLVYVGWVLVACLVNLYLFGLLDKIENVGFITNVLGFVGFTIALLVKAPKSSAHFVFVEVINETGYASSSIAVVLGLYNSLISFVALDAACHLAEEVNSPTKEVPKILWITWASQSIVGIIWITVIGFSIKELDPLINTPTGVPVVELMRQSLSSNGAAIVFNMVLLINYVMATTAATVTSSRQGYALARDGGLFFKSSLTKVDSKLKVPTLSVCLVSFVAILVGIVYLFSTQGFNAILGAGAGFMLLSYSSPALMMLIFGRKNLPKTPYSLGRYGYVFCVVSVMYGLFANAIVPIPGVSPVTATNMNYACLLYGSFFILIIANWILDARKSYHPPSLGELVETMVPENDEQIYDLAGQNEIAGGGSAIGQPV</sequence>
<feature type="compositionally biased region" description="Basic and acidic residues" evidence="6">
    <location>
        <begin position="1"/>
        <end position="21"/>
    </location>
</feature>
<dbReference type="PANTHER" id="PTHR45649">
    <property type="entry name" value="AMINO-ACID PERMEASE BAT1"/>
    <property type="match status" value="1"/>
</dbReference>
<dbReference type="RefSeq" id="XP_041554074.1">
    <property type="nucleotide sequence ID" value="XM_041701161.1"/>
</dbReference>
<dbReference type="Gene3D" id="1.20.1740.10">
    <property type="entry name" value="Amino acid/polyamine transporter I"/>
    <property type="match status" value="1"/>
</dbReference>
<evidence type="ECO:0000256" key="1">
    <source>
        <dbReference type="ARBA" id="ARBA00004141"/>
    </source>
</evidence>
<keyword evidence="3 7" id="KW-0812">Transmembrane</keyword>
<reference evidence="8" key="1">
    <citation type="submission" date="2021-01" db="EMBL/GenBank/DDBJ databases">
        <authorList>
            <consortium name="Aspergillus puulaauensis MK2 genome sequencing consortium"/>
            <person name="Kazuki M."/>
            <person name="Futagami T."/>
        </authorList>
    </citation>
    <scope>NUCLEOTIDE SEQUENCE</scope>
    <source>
        <strain evidence="8">MK2</strain>
    </source>
</reference>
<dbReference type="Pfam" id="PF13520">
    <property type="entry name" value="AA_permease_2"/>
    <property type="match status" value="1"/>
</dbReference>
<evidence type="ECO:0000313" key="9">
    <source>
        <dbReference type="Proteomes" id="UP000654913"/>
    </source>
</evidence>
<keyword evidence="2" id="KW-0813">Transport</keyword>
<name>A0A7R8ALN7_9EURO</name>
<feature type="transmembrane region" description="Helical" evidence="7">
    <location>
        <begin position="381"/>
        <end position="403"/>
    </location>
</feature>
<dbReference type="PIRSF" id="PIRSF006060">
    <property type="entry name" value="AA_transporter"/>
    <property type="match status" value="1"/>
</dbReference>
<evidence type="ECO:0000313" key="8">
    <source>
        <dbReference type="EMBL" id="BCS21880.1"/>
    </source>
</evidence>
<dbReference type="PANTHER" id="PTHR45649:SF14">
    <property type="entry name" value="GABA PERMEASE"/>
    <property type="match status" value="1"/>
</dbReference>
<keyword evidence="5 7" id="KW-0472">Membrane</keyword>
<dbReference type="InterPro" id="IPR002293">
    <property type="entry name" value="AA/rel_permease1"/>
</dbReference>
<feature type="transmembrane region" description="Helical" evidence="7">
    <location>
        <begin position="478"/>
        <end position="499"/>
    </location>
</feature>
<evidence type="ECO:0008006" key="10">
    <source>
        <dbReference type="Google" id="ProtNLM"/>
    </source>
</evidence>
<evidence type="ECO:0000256" key="2">
    <source>
        <dbReference type="ARBA" id="ARBA00022448"/>
    </source>
</evidence>
<keyword evidence="9" id="KW-1185">Reference proteome</keyword>
<feature type="transmembrane region" description="Helical" evidence="7">
    <location>
        <begin position="330"/>
        <end position="352"/>
    </location>
</feature>
<feature type="transmembrane region" description="Helical" evidence="7">
    <location>
        <begin position="170"/>
        <end position="193"/>
    </location>
</feature>
<evidence type="ECO:0000256" key="3">
    <source>
        <dbReference type="ARBA" id="ARBA00022692"/>
    </source>
</evidence>
<feature type="transmembrane region" description="Helical" evidence="7">
    <location>
        <begin position="279"/>
        <end position="302"/>
    </location>
</feature>
<feature type="transmembrane region" description="Helical" evidence="7">
    <location>
        <begin position="200"/>
        <end position="218"/>
    </location>
</feature>
<dbReference type="GO" id="GO:0022857">
    <property type="term" value="F:transmembrane transporter activity"/>
    <property type="evidence" value="ECO:0007669"/>
    <property type="project" value="InterPro"/>
</dbReference>
<reference evidence="8" key="2">
    <citation type="submission" date="2021-02" db="EMBL/GenBank/DDBJ databases">
        <title>Aspergillus puulaauensis MK2 genome sequence.</title>
        <authorList>
            <person name="Futagami T."/>
            <person name="Mori K."/>
            <person name="Kadooka C."/>
            <person name="Tanaka T."/>
        </authorList>
    </citation>
    <scope>NUCLEOTIDE SEQUENCE</scope>
    <source>
        <strain evidence="8">MK2</strain>
    </source>
</reference>
<gene>
    <name evidence="8" type="ORF">APUU_30105A</name>
</gene>
<feature type="transmembrane region" description="Helical" evidence="7">
    <location>
        <begin position="125"/>
        <end position="158"/>
    </location>
</feature>
<keyword evidence="4 7" id="KW-1133">Transmembrane helix</keyword>
<comment type="subcellular location">
    <subcellularLocation>
        <location evidence="1">Membrane</location>
        <topology evidence="1">Multi-pass membrane protein</topology>
    </subcellularLocation>
</comment>
<evidence type="ECO:0000256" key="4">
    <source>
        <dbReference type="ARBA" id="ARBA00022989"/>
    </source>
</evidence>
<evidence type="ECO:0000256" key="6">
    <source>
        <dbReference type="SAM" id="MobiDB-lite"/>
    </source>
</evidence>
<accession>A0A7R8ALN7</accession>
<evidence type="ECO:0000256" key="5">
    <source>
        <dbReference type="ARBA" id="ARBA00023136"/>
    </source>
</evidence>
<proteinExistence type="predicted"/>
<dbReference type="GO" id="GO:0016020">
    <property type="term" value="C:membrane"/>
    <property type="evidence" value="ECO:0007669"/>
    <property type="project" value="UniProtKB-SubCell"/>
</dbReference>
<feature type="transmembrane region" description="Helical" evidence="7">
    <location>
        <begin position="79"/>
        <end position="104"/>
    </location>
</feature>
<dbReference type="OrthoDB" id="2417308at2759"/>
<feature type="transmembrane region" description="Helical" evidence="7">
    <location>
        <begin position="46"/>
        <end position="67"/>
    </location>
</feature>
<feature type="region of interest" description="Disordered" evidence="6">
    <location>
        <begin position="1"/>
        <end position="27"/>
    </location>
</feature>
<dbReference type="AlphaFoldDB" id="A0A7R8ALN7"/>
<dbReference type="KEGG" id="apuu:APUU_30105A"/>
<organism evidence="8 9">
    <name type="scientific">Aspergillus puulaauensis</name>
    <dbReference type="NCBI Taxonomy" id="1220207"/>
    <lineage>
        <taxon>Eukaryota</taxon>
        <taxon>Fungi</taxon>
        <taxon>Dikarya</taxon>
        <taxon>Ascomycota</taxon>
        <taxon>Pezizomycotina</taxon>
        <taxon>Eurotiomycetes</taxon>
        <taxon>Eurotiomycetidae</taxon>
        <taxon>Eurotiales</taxon>
        <taxon>Aspergillaceae</taxon>
        <taxon>Aspergillus</taxon>
    </lineage>
</organism>
<dbReference type="EMBL" id="AP024445">
    <property type="protein sequence ID" value="BCS21880.1"/>
    <property type="molecule type" value="Genomic_DNA"/>
</dbReference>
<feature type="transmembrane region" description="Helical" evidence="7">
    <location>
        <begin position="444"/>
        <end position="466"/>
    </location>
</feature>
<evidence type="ECO:0000256" key="7">
    <source>
        <dbReference type="SAM" id="Phobius"/>
    </source>
</evidence>